<keyword evidence="3" id="KW-1185">Reference proteome</keyword>
<dbReference type="Pfam" id="PF03372">
    <property type="entry name" value="Exo_endo_phos"/>
    <property type="match status" value="1"/>
</dbReference>
<gene>
    <name evidence="2" type="ORF">QJS10_CPA07g00623</name>
</gene>
<sequence>MLKILIWNVRGLNDRGKQATVKEFIVINKVSIVCLQETKMEVMTQGDIRAISGGKFEGYIFKPSLGASGGILIGWNDRLWKMVDQSIDEFSITVVLEDRVTQWQWMCTSVYGPNIDEDRGRVWEELHSVGERRRLPWCIVGDFNVTRFMEDRNRLGVINAAMYAFSEWIDVEGLIDLPIDNLTFTWSNMREAASMARLDRALVSTEWEDSFSGCTLTGLPRVCSDHSPLLLSGGALERHRSTFRFENWWLISEGFRDLVESSWNSGSLDLRGAKKVAFKLKRLKLGLKQWHRAEIQRRRRRKSELAEEIDKLDRWEEAGLLDDEDRAVRISLKGEWALLENREDGGLCG</sequence>
<dbReference type="Proteomes" id="UP001180020">
    <property type="component" value="Unassembled WGS sequence"/>
</dbReference>
<organism evidence="2 3">
    <name type="scientific">Acorus calamus</name>
    <name type="common">Sweet flag</name>
    <dbReference type="NCBI Taxonomy" id="4465"/>
    <lineage>
        <taxon>Eukaryota</taxon>
        <taxon>Viridiplantae</taxon>
        <taxon>Streptophyta</taxon>
        <taxon>Embryophyta</taxon>
        <taxon>Tracheophyta</taxon>
        <taxon>Spermatophyta</taxon>
        <taxon>Magnoliopsida</taxon>
        <taxon>Liliopsida</taxon>
        <taxon>Acoraceae</taxon>
        <taxon>Acorus</taxon>
    </lineage>
</organism>
<proteinExistence type="predicted"/>
<dbReference type="AlphaFoldDB" id="A0AAV9EFH6"/>
<evidence type="ECO:0000313" key="2">
    <source>
        <dbReference type="EMBL" id="KAK1312236.1"/>
    </source>
</evidence>
<reference evidence="2" key="1">
    <citation type="journal article" date="2023" name="Nat. Commun.">
        <title>Diploid and tetraploid genomes of Acorus and the evolution of monocots.</title>
        <authorList>
            <person name="Ma L."/>
            <person name="Liu K.W."/>
            <person name="Li Z."/>
            <person name="Hsiao Y.Y."/>
            <person name="Qi Y."/>
            <person name="Fu T."/>
            <person name="Tang G.D."/>
            <person name="Zhang D."/>
            <person name="Sun W.H."/>
            <person name="Liu D.K."/>
            <person name="Li Y."/>
            <person name="Chen G.Z."/>
            <person name="Liu X.D."/>
            <person name="Liao X.Y."/>
            <person name="Jiang Y.T."/>
            <person name="Yu X."/>
            <person name="Hao Y."/>
            <person name="Huang J."/>
            <person name="Zhao X.W."/>
            <person name="Ke S."/>
            <person name="Chen Y.Y."/>
            <person name="Wu W.L."/>
            <person name="Hsu J.L."/>
            <person name="Lin Y.F."/>
            <person name="Huang M.D."/>
            <person name="Li C.Y."/>
            <person name="Huang L."/>
            <person name="Wang Z.W."/>
            <person name="Zhao X."/>
            <person name="Zhong W.Y."/>
            <person name="Peng D.H."/>
            <person name="Ahmad S."/>
            <person name="Lan S."/>
            <person name="Zhang J.S."/>
            <person name="Tsai W.C."/>
            <person name="Van de Peer Y."/>
            <person name="Liu Z.J."/>
        </authorList>
    </citation>
    <scope>NUCLEOTIDE SEQUENCE</scope>
    <source>
        <strain evidence="2">CP</strain>
    </source>
</reference>
<reference evidence="2" key="2">
    <citation type="submission" date="2023-06" db="EMBL/GenBank/DDBJ databases">
        <authorList>
            <person name="Ma L."/>
            <person name="Liu K.-W."/>
            <person name="Li Z."/>
            <person name="Hsiao Y.-Y."/>
            <person name="Qi Y."/>
            <person name="Fu T."/>
            <person name="Tang G."/>
            <person name="Zhang D."/>
            <person name="Sun W.-H."/>
            <person name="Liu D.-K."/>
            <person name="Li Y."/>
            <person name="Chen G.-Z."/>
            <person name="Liu X.-D."/>
            <person name="Liao X.-Y."/>
            <person name="Jiang Y.-T."/>
            <person name="Yu X."/>
            <person name="Hao Y."/>
            <person name="Huang J."/>
            <person name="Zhao X.-W."/>
            <person name="Ke S."/>
            <person name="Chen Y.-Y."/>
            <person name="Wu W.-L."/>
            <person name="Hsu J.-L."/>
            <person name="Lin Y.-F."/>
            <person name="Huang M.-D."/>
            <person name="Li C.-Y."/>
            <person name="Huang L."/>
            <person name="Wang Z.-W."/>
            <person name="Zhao X."/>
            <person name="Zhong W.-Y."/>
            <person name="Peng D.-H."/>
            <person name="Ahmad S."/>
            <person name="Lan S."/>
            <person name="Zhang J.-S."/>
            <person name="Tsai W.-C."/>
            <person name="Van De Peer Y."/>
            <person name="Liu Z.-J."/>
        </authorList>
    </citation>
    <scope>NUCLEOTIDE SEQUENCE</scope>
    <source>
        <strain evidence="2">CP</strain>
        <tissue evidence="2">Leaves</tissue>
    </source>
</reference>
<dbReference type="EMBL" id="JAUJYO010000007">
    <property type="protein sequence ID" value="KAK1312236.1"/>
    <property type="molecule type" value="Genomic_DNA"/>
</dbReference>
<dbReference type="InterPro" id="IPR036691">
    <property type="entry name" value="Endo/exonu/phosph_ase_sf"/>
</dbReference>
<evidence type="ECO:0000259" key="1">
    <source>
        <dbReference type="Pfam" id="PF03372"/>
    </source>
</evidence>
<protein>
    <recommendedName>
        <fullName evidence="1">Endonuclease/exonuclease/phosphatase domain-containing protein</fullName>
    </recommendedName>
</protein>
<feature type="domain" description="Endonuclease/exonuclease/phosphatase" evidence="1">
    <location>
        <begin position="7"/>
        <end position="226"/>
    </location>
</feature>
<dbReference type="InterPro" id="IPR005135">
    <property type="entry name" value="Endo/exonuclease/phosphatase"/>
</dbReference>
<dbReference type="SUPFAM" id="SSF56219">
    <property type="entry name" value="DNase I-like"/>
    <property type="match status" value="1"/>
</dbReference>
<dbReference type="GO" id="GO:0003824">
    <property type="term" value="F:catalytic activity"/>
    <property type="evidence" value="ECO:0007669"/>
    <property type="project" value="InterPro"/>
</dbReference>
<dbReference type="PANTHER" id="PTHR33710">
    <property type="entry name" value="BNAC02G09200D PROTEIN"/>
    <property type="match status" value="1"/>
</dbReference>
<dbReference type="Gene3D" id="3.60.10.10">
    <property type="entry name" value="Endonuclease/exonuclease/phosphatase"/>
    <property type="match status" value="1"/>
</dbReference>
<evidence type="ECO:0000313" key="3">
    <source>
        <dbReference type="Proteomes" id="UP001180020"/>
    </source>
</evidence>
<accession>A0AAV9EFH6</accession>
<dbReference type="PANTHER" id="PTHR33710:SF64">
    <property type="entry name" value="ENDONUCLEASE_EXONUCLEASE_PHOSPHATASE DOMAIN-CONTAINING PROTEIN"/>
    <property type="match status" value="1"/>
</dbReference>
<name>A0AAV9EFH6_ACOCL</name>
<comment type="caution">
    <text evidence="2">The sequence shown here is derived from an EMBL/GenBank/DDBJ whole genome shotgun (WGS) entry which is preliminary data.</text>
</comment>